<evidence type="ECO:0000313" key="2">
    <source>
        <dbReference type="Proteomes" id="UP001151760"/>
    </source>
</evidence>
<dbReference type="EMBL" id="BQNB010018049">
    <property type="protein sequence ID" value="GJT70131.1"/>
    <property type="molecule type" value="Genomic_DNA"/>
</dbReference>
<accession>A0ABQ5G3L3</accession>
<name>A0ABQ5G3L3_9ASTR</name>
<dbReference type="Proteomes" id="UP001151760">
    <property type="component" value="Unassembled WGS sequence"/>
</dbReference>
<evidence type="ECO:0000313" key="1">
    <source>
        <dbReference type="EMBL" id="GJT70131.1"/>
    </source>
</evidence>
<organism evidence="1 2">
    <name type="scientific">Tanacetum coccineum</name>
    <dbReference type="NCBI Taxonomy" id="301880"/>
    <lineage>
        <taxon>Eukaryota</taxon>
        <taxon>Viridiplantae</taxon>
        <taxon>Streptophyta</taxon>
        <taxon>Embryophyta</taxon>
        <taxon>Tracheophyta</taxon>
        <taxon>Spermatophyta</taxon>
        <taxon>Magnoliopsida</taxon>
        <taxon>eudicotyledons</taxon>
        <taxon>Gunneridae</taxon>
        <taxon>Pentapetalae</taxon>
        <taxon>asterids</taxon>
        <taxon>campanulids</taxon>
        <taxon>Asterales</taxon>
        <taxon>Asteraceae</taxon>
        <taxon>Asteroideae</taxon>
        <taxon>Anthemideae</taxon>
        <taxon>Anthemidinae</taxon>
        <taxon>Tanacetum</taxon>
    </lineage>
</organism>
<gene>
    <name evidence="1" type="ORF">Tco_1029417</name>
</gene>
<comment type="caution">
    <text evidence="1">The sequence shown here is derived from an EMBL/GenBank/DDBJ whole genome shotgun (WGS) entry which is preliminary data.</text>
</comment>
<reference evidence="1" key="2">
    <citation type="submission" date="2022-01" db="EMBL/GenBank/DDBJ databases">
        <authorList>
            <person name="Yamashiro T."/>
            <person name="Shiraishi A."/>
            <person name="Satake H."/>
            <person name="Nakayama K."/>
        </authorList>
    </citation>
    <scope>NUCLEOTIDE SEQUENCE</scope>
</reference>
<reference evidence="1" key="1">
    <citation type="journal article" date="2022" name="Int. J. Mol. Sci.">
        <title>Draft Genome of Tanacetum Coccineum: Genomic Comparison of Closely Related Tanacetum-Family Plants.</title>
        <authorList>
            <person name="Yamashiro T."/>
            <person name="Shiraishi A."/>
            <person name="Nakayama K."/>
            <person name="Satake H."/>
        </authorList>
    </citation>
    <scope>NUCLEOTIDE SEQUENCE</scope>
</reference>
<protein>
    <submittedName>
        <fullName evidence="1">Uncharacterized protein</fullName>
    </submittedName>
</protein>
<proteinExistence type="predicted"/>
<sequence length="153" mass="17591">MKTWLPELRGISIGLEDLVPNSMWSQMIVKIRNFALLGNLTFGAKARQYLCIATSWESARESIQKDESLLSLSSKEGDFLRLGFQDIEVMLFLLVTKEKVDNLNVELSDEKNSTSQSLTRTDTISRRQSLYTILRSKRILLRDKDKKKQIVAH</sequence>
<keyword evidence="2" id="KW-1185">Reference proteome</keyword>